<evidence type="ECO:0000313" key="3">
    <source>
        <dbReference type="Proteomes" id="UP001458880"/>
    </source>
</evidence>
<keyword evidence="3" id="KW-1185">Reference proteome</keyword>
<feature type="compositionally biased region" description="Polar residues" evidence="1">
    <location>
        <begin position="33"/>
        <end position="48"/>
    </location>
</feature>
<dbReference type="EMBL" id="JASPKY010000557">
    <property type="protein sequence ID" value="KAK9692982.1"/>
    <property type="molecule type" value="Genomic_DNA"/>
</dbReference>
<dbReference type="AlphaFoldDB" id="A0AAW1ITR3"/>
<evidence type="ECO:0000256" key="1">
    <source>
        <dbReference type="SAM" id="MobiDB-lite"/>
    </source>
</evidence>
<reference evidence="2 3" key="1">
    <citation type="journal article" date="2024" name="BMC Genomics">
        <title>De novo assembly and annotation of Popillia japonica's genome with initial clues to its potential as an invasive pest.</title>
        <authorList>
            <person name="Cucini C."/>
            <person name="Boschi S."/>
            <person name="Funari R."/>
            <person name="Cardaioli E."/>
            <person name="Iannotti N."/>
            <person name="Marturano G."/>
            <person name="Paoli F."/>
            <person name="Bruttini M."/>
            <person name="Carapelli A."/>
            <person name="Frati F."/>
            <person name="Nardi F."/>
        </authorList>
    </citation>
    <scope>NUCLEOTIDE SEQUENCE [LARGE SCALE GENOMIC DNA]</scope>
    <source>
        <strain evidence="2">DMR45628</strain>
    </source>
</reference>
<sequence>MNEDLSDDEHPADLNSLGPKVLKTVCEVESRRNAPSTAEESPPSCSHWDSSDEEPLSKYARGDFRKVKQKKAETNYSWSHSKPSFNMVVNCIPPSEAVKTCKTPLDFLKLFFTDELHHFIEQSNINTGCLRNKG</sequence>
<feature type="region of interest" description="Disordered" evidence="1">
    <location>
        <begin position="28"/>
        <end position="64"/>
    </location>
</feature>
<accession>A0AAW1ITR3</accession>
<evidence type="ECO:0008006" key="4">
    <source>
        <dbReference type="Google" id="ProtNLM"/>
    </source>
</evidence>
<evidence type="ECO:0000313" key="2">
    <source>
        <dbReference type="EMBL" id="KAK9692982.1"/>
    </source>
</evidence>
<name>A0AAW1ITR3_POPJA</name>
<gene>
    <name evidence="2" type="ORF">QE152_g34511</name>
</gene>
<comment type="caution">
    <text evidence="2">The sequence shown here is derived from an EMBL/GenBank/DDBJ whole genome shotgun (WGS) entry which is preliminary data.</text>
</comment>
<organism evidence="2 3">
    <name type="scientific">Popillia japonica</name>
    <name type="common">Japanese beetle</name>
    <dbReference type="NCBI Taxonomy" id="7064"/>
    <lineage>
        <taxon>Eukaryota</taxon>
        <taxon>Metazoa</taxon>
        <taxon>Ecdysozoa</taxon>
        <taxon>Arthropoda</taxon>
        <taxon>Hexapoda</taxon>
        <taxon>Insecta</taxon>
        <taxon>Pterygota</taxon>
        <taxon>Neoptera</taxon>
        <taxon>Endopterygota</taxon>
        <taxon>Coleoptera</taxon>
        <taxon>Polyphaga</taxon>
        <taxon>Scarabaeiformia</taxon>
        <taxon>Scarabaeidae</taxon>
        <taxon>Rutelinae</taxon>
        <taxon>Popillia</taxon>
    </lineage>
</organism>
<dbReference type="Proteomes" id="UP001458880">
    <property type="component" value="Unassembled WGS sequence"/>
</dbReference>
<proteinExistence type="predicted"/>
<protein>
    <recommendedName>
        <fullName evidence="4">PiggyBac transposable element-derived protein domain-containing protein</fullName>
    </recommendedName>
</protein>